<evidence type="ECO:0000256" key="1">
    <source>
        <dbReference type="ARBA" id="ARBA00001946"/>
    </source>
</evidence>
<dbReference type="Gene3D" id="3.90.79.10">
    <property type="entry name" value="Nucleoside Triphosphate Pyrophosphohydrolase"/>
    <property type="match status" value="1"/>
</dbReference>
<evidence type="ECO:0000256" key="11">
    <source>
        <dbReference type="ARBA" id="ARBA00080475"/>
    </source>
</evidence>
<evidence type="ECO:0000256" key="2">
    <source>
        <dbReference type="ARBA" id="ARBA00004496"/>
    </source>
</evidence>
<evidence type="ECO:0000313" key="14">
    <source>
        <dbReference type="Proteomes" id="UP000321570"/>
    </source>
</evidence>
<dbReference type="GO" id="GO:0019693">
    <property type="term" value="P:ribose phosphate metabolic process"/>
    <property type="evidence" value="ECO:0007669"/>
    <property type="project" value="TreeGrafter"/>
</dbReference>
<accession>A0A564YTC6</accession>
<comment type="subunit">
    <text evidence="3">Homodimer.</text>
</comment>
<dbReference type="Proteomes" id="UP000321570">
    <property type="component" value="Unassembled WGS sequence"/>
</dbReference>
<evidence type="ECO:0000256" key="8">
    <source>
        <dbReference type="ARBA" id="ARBA00054674"/>
    </source>
</evidence>
<dbReference type="CDD" id="cd18887">
    <property type="entry name" value="NUDIX_UGPPase_Nudt14"/>
    <property type="match status" value="1"/>
</dbReference>
<dbReference type="GO" id="GO:0006753">
    <property type="term" value="P:nucleoside phosphate metabolic process"/>
    <property type="evidence" value="ECO:0007669"/>
    <property type="project" value="TreeGrafter"/>
</dbReference>
<dbReference type="PANTHER" id="PTHR11839:SF15">
    <property type="entry name" value="URIDINE DIPHOSPHATE GLUCOSE PYROPHOSPHATASE NUDT14"/>
    <property type="match status" value="1"/>
</dbReference>
<comment type="catalytic activity">
    <reaction evidence="7">
        <text>UDP-sugar + H2O = UMP + alpha-D-aldose 1-phosphate.</text>
        <dbReference type="EC" id="3.6.1.45"/>
    </reaction>
</comment>
<evidence type="ECO:0000256" key="7">
    <source>
        <dbReference type="ARBA" id="ARBA00051086"/>
    </source>
</evidence>
<evidence type="ECO:0000259" key="12">
    <source>
        <dbReference type="PROSITE" id="PS51462"/>
    </source>
</evidence>
<dbReference type="NCBIfam" id="TIGR00052">
    <property type="entry name" value="nudix-type nucleoside diphosphatase, YffH/AdpP family"/>
    <property type="match status" value="1"/>
</dbReference>
<evidence type="ECO:0000256" key="3">
    <source>
        <dbReference type="ARBA" id="ARBA00011738"/>
    </source>
</evidence>
<comment type="function">
    <text evidence="8">Hydrolyzes UDP-glucose to glucose 1-phosphate and UMP and ADP-ribose to ribose 5-phosphate and AMP. The physiological substrate is probably UDP-glucose. Poor activity on other substrates such as ADP-glucose, CDP-glucose, GDP-glucose and GDP-mannose.</text>
</comment>
<evidence type="ECO:0000313" key="13">
    <source>
        <dbReference type="EMBL" id="VUZ49804.1"/>
    </source>
</evidence>
<keyword evidence="4" id="KW-0963">Cytoplasm</keyword>
<evidence type="ECO:0000256" key="6">
    <source>
        <dbReference type="ARBA" id="ARBA00022842"/>
    </source>
</evidence>
<organism evidence="13 14">
    <name type="scientific">Hymenolepis diminuta</name>
    <name type="common">Rat tapeworm</name>
    <dbReference type="NCBI Taxonomy" id="6216"/>
    <lineage>
        <taxon>Eukaryota</taxon>
        <taxon>Metazoa</taxon>
        <taxon>Spiralia</taxon>
        <taxon>Lophotrochozoa</taxon>
        <taxon>Platyhelminthes</taxon>
        <taxon>Cestoda</taxon>
        <taxon>Eucestoda</taxon>
        <taxon>Cyclophyllidea</taxon>
        <taxon>Hymenolepididae</taxon>
        <taxon>Hymenolepis</taxon>
    </lineage>
</organism>
<keyword evidence="6" id="KW-0460">Magnesium</keyword>
<dbReference type="AlphaFoldDB" id="A0A564YTC6"/>
<dbReference type="InterPro" id="IPR000086">
    <property type="entry name" value="NUDIX_hydrolase_dom"/>
</dbReference>
<evidence type="ECO:0000256" key="10">
    <source>
        <dbReference type="ARBA" id="ARBA00071467"/>
    </source>
</evidence>
<feature type="domain" description="Nudix hydrolase" evidence="12">
    <location>
        <begin position="75"/>
        <end position="258"/>
    </location>
</feature>
<dbReference type="EMBL" id="CABIJS010000333">
    <property type="protein sequence ID" value="VUZ49804.1"/>
    <property type="molecule type" value="Genomic_DNA"/>
</dbReference>
<gene>
    <name evidence="13" type="ORF">WMSIL1_LOCUS8507</name>
</gene>
<dbReference type="FunFam" id="3.90.79.10:FF:000035">
    <property type="entry name" value="Uridine diphosphate glucose pyrophosphatase"/>
    <property type="match status" value="1"/>
</dbReference>
<comment type="cofactor">
    <cofactor evidence="1">
        <name>Mg(2+)</name>
        <dbReference type="ChEBI" id="CHEBI:18420"/>
    </cofactor>
</comment>
<dbReference type="EC" id="3.6.1.45" evidence="9"/>
<protein>
    <recommendedName>
        <fullName evidence="10">Uridine diphosphate glucose pyrophosphatase NUDT14</fullName>
        <ecNumber evidence="9">3.6.1.45</ecNumber>
    </recommendedName>
    <alternativeName>
        <fullName evidence="11">Nucleoside diphosphate-linked moiety X motif 14</fullName>
    </alternativeName>
</protein>
<dbReference type="GO" id="GO:0046872">
    <property type="term" value="F:metal ion binding"/>
    <property type="evidence" value="ECO:0007669"/>
    <property type="project" value="InterPro"/>
</dbReference>
<dbReference type="GO" id="GO:0008768">
    <property type="term" value="F:UDP-sugar diphosphatase activity"/>
    <property type="evidence" value="ECO:0007669"/>
    <property type="project" value="UniProtKB-EC"/>
</dbReference>
<dbReference type="PANTHER" id="PTHR11839">
    <property type="entry name" value="UDP/ADP-SUGAR PYROPHOSPHATASE"/>
    <property type="match status" value="1"/>
</dbReference>
<dbReference type="InterPro" id="IPR004385">
    <property type="entry name" value="NDP_pyrophosphatase"/>
</dbReference>
<name>A0A564YTC6_HYMDI</name>
<reference evidence="13 14" key="1">
    <citation type="submission" date="2019-07" db="EMBL/GenBank/DDBJ databases">
        <authorList>
            <person name="Jastrzebski P J."/>
            <person name="Paukszto L."/>
            <person name="Jastrzebski P J."/>
        </authorList>
    </citation>
    <scope>NUCLEOTIDE SEQUENCE [LARGE SCALE GENOMIC DNA]</scope>
    <source>
        <strain evidence="13 14">WMS-il1</strain>
    </source>
</reference>
<dbReference type="GO" id="GO:0005737">
    <property type="term" value="C:cytoplasm"/>
    <property type="evidence" value="ECO:0007669"/>
    <property type="project" value="UniProtKB-SubCell"/>
</dbReference>
<keyword evidence="14" id="KW-1185">Reference proteome</keyword>
<sequence>MLFRPWLVYTFCHIRPFYPSSIYPVQFTRFHNCSVLMALIENFEVSALTEKSRFVAPFRIHYRKNGVNRTWDGVKAHDGVSILIYNRDRKSFVFVKQFRPVVYYANLRIREGENAASVASAPHTPIGSDGKPIVLPSSLGETLELCAGIIDKADKSLEEIASIELYEECGYRVDPSRLRKITTVSASVGLSGSVATVFYTEVGNSDLDPSAGGGNPDEGEVIEVVYWPVTRSEELLTLTETSTPVSSFTVLAVIWFQHNILPYL</sequence>
<evidence type="ECO:0000256" key="9">
    <source>
        <dbReference type="ARBA" id="ARBA00066480"/>
    </source>
</evidence>
<evidence type="ECO:0000256" key="4">
    <source>
        <dbReference type="ARBA" id="ARBA00022490"/>
    </source>
</evidence>
<dbReference type="PROSITE" id="PS51462">
    <property type="entry name" value="NUDIX"/>
    <property type="match status" value="1"/>
</dbReference>
<evidence type="ECO:0000256" key="5">
    <source>
        <dbReference type="ARBA" id="ARBA00022801"/>
    </source>
</evidence>
<keyword evidence="5" id="KW-0378">Hydrolase</keyword>
<dbReference type="SUPFAM" id="SSF55811">
    <property type="entry name" value="Nudix"/>
    <property type="match status" value="1"/>
</dbReference>
<proteinExistence type="predicted"/>
<comment type="subcellular location">
    <subcellularLocation>
        <location evidence="2">Cytoplasm</location>
    </subcellularLocation>
</comment>
<dbReference type="InterPro" id="IPR015797">
    <property type="entry name" value="NUDIX_hydrolase-like_dom_sf"/>
</dbReference>